<feature type="region of interest" description="Disordered" evidence="11">
    <location>
        <begin position="1009"/>
        <end position="1046"/>
    </location>
</feature>
<evidence type="ECO:0000313" key="13">
    <source>
        <dbReference type="EMBL" id="KAJ6828061.1"/>
    </source>
</evidence>
<dbReference type="InterPro" id="IPR047149">
    <property type="entry name" value="KIF11-like"/>
</dbReference>
<feature type="binding site" evidence="10">
    <location>
        <begin position="127"/>
        <end position="134"/>
    </location>
    <ligand>
        <name>ATP</name>
        <dbReference type="ChEBI" id="CHEBI:30616"/>
    </ligand>
</feature>
<organism evidence="13 14">
    <name type="scientific">Iris pallida</name>
    <name type="common">Sweet iris</name>
    <dbReference type="NCBI Taxonomy" id="29817"/>
    <lineage>
        <taxon>Eukaryota</taxon>
        <taxon>Viridiplantae</taxon>
        <taxon>Streptophyta</taxon>
        <taxon>Embryophyta</taxon>
        <taxon>Tracheophyta</taxon>
        <taxon>Spermatophyta</taxon>
        <taxon>Magnoliopsida</taxon>
        <taxon>Liliopsida</taxon>
        <taxon>Asparagales</taxon>
        <taxon>Iridaceae</taxon>
        <taxon>Iridoideae</taxon>
        <taxon>Irideae</taxon>
        <taxon>Iris</taxon>
    </lineage>
</organism>
<name>A0AAX6GIL3_IRIPA</name>
<dbReference type="PANTHER" id="PTHR47970">
    <property type="entry name" value="KINESIN-LIKE PROTEIN KIF11"/>
    <property type="match status" value="1"/>
</dbReference>
<comment type="caution">
    <text evidence="13">The sequence shown here is derived from an EMBL/GenBank/DDBJ whole genome shotgun (WGS) entry which is preliminary data.</text>
</comment>
<keyword evidence="4 10" id="KW-0547">Nucleotide-binding</keyword>
<dbReference type="Gene3D" id="3.40.850.10">
    <property type="entry name" value="Kinesin motor domain"/>
    <property type="match status" value="1"/>
</dbReference>
<keyword evidence="5 10" id="KW-0067">ATP-binding</keyword>
<evidence type="ECO:0000256" key="2">
    <source>
        <dbReference type="ARBA" id="ARBA00022490"/>
    </source>
</evidence>
<evidence type="ECO:0000256" key="11">
    <source>
        <dbReference type="SAM" id="MobiDB-lite"/>
    </source>
</evidence>
<dbReference type="EMBL" id="JANAVB010019798">
    <property type="protein sequence ID" value="KAJ6828061.1"/>
    <property type="molecule type" value="Genomic_DNA"/>
</dbReference>
<keyword evidence="14" id="KW-1185">Reference proteome</keyword>
<keyword evidence="3" id="KW-0493">Microtubule</keyword>
<dbReference type="AlphaFoldDB" id="A0AAX6GIL3"/>
<evidence type="ECO:0000256" key="7">
    <source>
        <dbReference type="ARBA" id="ARBA00023212"/>
    </source>
</evidence>
<proteinExistence type="inferred from homology"/>
<evidence type="ECO:0000256" key="1">
    <source>
        <dbReference type="ARBA" id="ARBA00004186"/>
    </source>
</evidence>
<feature type="domain" description="Kinesin motor" evidence="12">
    <location>
        <begin position="41"/>
        <end position="384"/>
    </location>
</feature>
<dbReference type="GO" id="GO:0090307">
    <property type="term" value="P:mitotic spindle assembly"/>
    <property type="evidence" value="ECO:0007669"/>
    <property type="project" value="TreeGrafter"/>
</dbReference>
<dbReference type="GO" id="GO:0007018">
    <property type="term" value="P:microtubule-based movement"/>
    <property type="evidence" value="ECO:0007669"/>
    <property type="project" value="InterPro"/>
</dbReference>
<dbReference type="InterPro" id="IPR047241">
    <property type="entry name" value="KIF11-like_kin_motor_dom"/>
</dbReference>
<evidence type="ECO:0000259" key="12">
    <source>
        <dbReference type="PROSITE" id="PS50067"/>
    </source>
</evidence>
<feature type="compositionally biased region" description="Basic and acidic residues" evidence="11">
    <location>
        <begin position="10"/>
        <end position="21"/>
    </location>
</feature>
<evidence type="ECO:0000256" key="3">
    <source>
        <dbReference type="ARBA" id="ARBA00022701"/>
    </source>
</evidence>
<dbReference type="GO" id="GO:0008017">
    <property type="term" value="F:microtubule binding"/>
    <property type="evidence" value="ECO:0007669"/>
    <property type="project" value="InterPro"/>
</dbReference>
<evidence type="ECO:0000256" key="9">
    <source>
        <dbReference type="ARBA" id="ARBA00046159"/>
    </source>
</evidence>
<comment type="function">
    <text evidence="9">Responsible for microtubule translocation. May be important for the organization of phragmoplast-specific arrays of microtubules. Plays an essential role in stabilizing the mitotic spindle. Required during mitotic cytokinesis.</text>
</comment>
<sequence>MAGSPYHTPKSNDKSSRDSRSSESGGSCGGGSKNDRDRGVNIQVILRCRPLNGDETKAHTPVAIFCNENKREVSAVQSLAHKQIDRTFVFDKVFSPASEQSGLFDRVVSPIVNEVLEGYNCTIFAYGQTGTGKTYTMEGGRLSKDGRFPDDAGVIPRAVRRVFEILDAQNAEYTMKVSFLELYNEELTDLLAPPDQESRHSDDRPKKPIALMEDGKGGVLVRGLEEETVTSASQIYRILEKGSSKRRTAETLLNKQSSRSHTIFSVTILLKECTPDGAEMFRCGKLNLVDLAGSENILRSGARDERAREAGEINKSLLTLGRVINTLVEHAPHIPYRDSKLTRLLRDSLGGKTKTCIIATISPSIHCLEETLSTLDYAHRAKNIKNRPEVNQKVTKGALIKDLYSEIDRLKQEVYAAREKNGVYVPKERYLQDEADKKAMAERTESMELELELKDKQLAELQDLHNSQKVLNVELSDNLEKTQRKLGGTEHALCVLEERQRQANITIKEKEYLISNLLRSEKALTERAHELRYELENAAADVSGLFLKIERKDRIEDENKTLVKRFQAQLSEQLEVLHRIVSASATQQANQLTEMEKGMQSFVANKTEATEAISGRVRSLKDMYAAGIRALGDLADELNESSQSTFDKLNAQIVMNSSTIEECFKGIELQAGQLLDELQTSLSEQENKLASFALQQLEQHLRSVETARSISKITTNFFHTLDVHASKLSKIVEESQTVQYQQLRHLEKNFEESAAKEERQLLEKVAEMLASSNARQRKLVQTAVDSLRKNADERTSFVQTEMSTAHDFTSSVRKQWTLYMEDTETHYLEDTATVKTERCSLEEGLQQCMVKLGRSSQQWRAAQESLLGLEEDNVASIDSIAKSGVEANEVLRARLSSAASTSLQDYEVANKDLLSSIDCCSKLDHGAKSEIDSIIVPCREELRELRSRHYLNVMEITENAEMCLEEEYVVDEPTCSTPGRRSIALPNAASIEELRAPALEDLLRSFREARPAGSKQANGEAKQFSAALESPMQPPRDSRVPLIALN</sequence>
<dbReference type="SUPFAM" id="SSF52540">
    <property type="entry name" value="P-loop containing nucleoside triphosphate hydrolases"/>
    <property type="match status" value="1"/>
</dbReference>
<comment type="similarity">
    <text evidence="8">Belongs to the TRAFAC class myosin-kinesin ATPase superfamily. Kinesin family. KIN-5/BimC subfamily.</text>
</comment>
<evidence type="ECO:0000256" key="8">
    <source>
        <dbReference type="ARBA" id="ARBA00034704"/>
    </source>
</evidence>
<dbReference type="GO" id="GO:0051231">
    <property type="term" value="P:spindle elongation"/>
    <property type="evidence" value="ECO:0007669"/>
    <property type="project" value="TreeGrafter"/>
</dbReference>
<dbReference type="Pfam" id="PF00225">
    <property type="entry name" value="Kinesin"/>
    <property type="match status" value="1"/>
</dbReference>
<dbReference type="InterPro" id="IPR027417">
    <property type="entry name" value="P-loop_NTPase"/>
</dbReference>
<dbReference type="Proteomes" id="UP001140949">
    <property type="component" value="Unassembled WGS sequence"/>
</dbReference>
<dbReference type="CDD" id="cd01364">
    <property type="entry name" value="KISc_BimC_Eg5"/>
    <property type="match status" value="1"/>
</dbReference>
<gene>
    <name evidence="13" type="ORF">M6B38_364825</name>
</gene>
<evidence type="ECO:0000256" key="6">
    <source>
        <dbReference type="ARBA" id="ARBA00023175"/>
    </source>
</evidence>
<evidence type="ECO:0000256" key="10">
    <source>
        <dbReference type="PROSITE-ProRule" id="PRU00283"/>
    </source>
</evidence>
<comment type="subcellular location">
    <subcellularLocation>
        <location evidence="1">Cytoplasm</location>
        <location evidence="1">Cytoskeleton</location>
        <location evidence="1">Spindle</location>
    </subcellularLocation>
</comment>
<dbReference type="PROSITE" id="PS00411">
    <property type="entry name" value="KINESIN_MOTOR_1"/>
    <property type="match status" value="1"/>
</dbReference>
<dbReference type="InterPro" id="IPR001752">
    <property type="entry name" value="Kinesin_motor_dom"/>
</dbReference>
<dbReference type="PROSITE" id="PS50067">
    <property type="entry name" value="KINESIN_MOTOR_2"/>
    <property type="match status" value="1"/>
</dbReference>
<dbReference type="SMART" id="SM00129">
    <property type="entry name" value="KISc"/>
    <property type="match status" value="1"/>
</dbReference>
<dbReference type="FunFam" id="3.40.850.10:FF:000019">
    <property type="entry name" value="Kinesin-like protein KIN-5D"/>
    <property type="match status" value="1"/>
</dbReference>
<keyword evidence="2" id="KW-0963">Cytoplasm</keyword>
<reference evidence="13" key="1">
    <citation type="journal article" date="2023" name="GigaByte">
        <title>Genome assembly of the bearded iris, Iris pallida Lam.</title>
        <authorList>
            <person name="Bruccoleri R.E."/>
            <person name="Oakeley E.J."/>
            <person name="Faust A.M.E."/>
            <person name="Altorfer M."/>
            <person name="Dessus-Babus S."/>
            <person name="Burckhardt D."/>
            <person name="Oertli M."/>
            <person name="Naumann U."/>
            <person name="Petersen F."/>
            <person name="Wong J."/>
        </authorList>
    </citation>
    <scope>NUCLEOTIDE SEQUENCE</scope>
    <source>
        <strain evidence="13">GSM-AAB239-AS_SAM_17_03QT</strain>
    </source>
</reference>
<dbReference type="PANTHER" id="PTHR47970:SF9">
    <property type="entry name" value="KINESIN-LIKE PROTEIN KIN-5D"/>
    <property type="match status" value="1"/>
</dbReference>
<evidence type="ECO:0000313" key="14">
    <source>
        <dbReference type="Proteomes" id="UP001140949"/>
    </source>
</evidence>
<dbReference type="InterPro" id="IPR019821">
    <property type="entry name" value="Kinesin_motor_CS"/>
</dbReference>
<protein>
    <submittedName>
        <fullName evidence="13">125 kDa kinesin-related protein</fullName>
    </submittedName>
</protein>
<dbReference type="PRINTS" id="PR00380">
    <property type="entry name" value="KINESINHEAVY"/>
</dbReference>
<evidence type="ECO:0000256" key="4">
    <source>
        <dbReference type="ARBA" id="ARBA00022741"/>
    </source>
</evidence>
<keyword evidence="6 10" id="KW-0505">Motor protein</keyword>
<dbReference type="GO" id="GO:0005524">
    <property type="term" value="F:ATP binding"/>
    <property type="evidence" value="ECO:0007669"/>
    <property type="project" value="UniProtKB-UniRule"/>
</dbReference>
<feature type="region of interest" description="Disordered" evidence="11">
    <location>
        <begin position="1"/>
        <end position="36"/>
    </location>
</feature>
<keyword evidence="7" id="KW-0206">Cytoskeleton</keyword>
<dbReference type="InterPro" id="IPR036961">
    <property type="entry name" value="Kinesin_motor_dom_sf"/>
</dbReference>
<dbReference type="GO" id="GO:0008574">
    <property type="term" value="F:plus-end-directed microtubule motor activity"/>
    <property type="evidence" value="ECO:0007669"/>
    <property type="project" value="TreeGrafter"/>
</dbReference>
<reference evidence="13" key="2">
    <citation type="submission" date="2023-04" db="EMBL/GenBank/DDBJ databases">
        <authorList>
            <person name="Bruccoleri R.E."/>
            <person name="Oakeley E.J."/>
            <person name="Faust A.-M."/>
            <person name="Dessus-Babus S."/>
            <person name="Altorfer M."/>
            <person name="Burckhardt D."/>
            <person name="Oertli M."/>
            <person name="Naumann U."/>
            <person name="Petersen F."/>
            <person name="Wong J."/>
        </authorList>
    </citation>
    <scope>NUCLEOTIDE SEQUENCE</scope>
    <source>
        <strain evidence="13">GSM-AAB239-AS_SAM_17_03QT</strain>
        <tissue evidence="13">Leaf</tissue>
    </source>
</reference>
<accession>A0AAX6GIL3</accession>
<evidence type="ECO:0000256" key="5">
    <source>
        <dbReference type="ARBA" id="ARBA00022840"/>
    </source>
</evidence>
<dbReference type="GO" id="GO:0005876">
    <property type="term" value="C:spindle microtubule"/>
    <property type="evidence" value="ECO:0007669"/>
    <property type="project" value="TreeGrafter"/>
</dbReference>
<dbReference type="GO" id="GO:0072686">
    <property type="term" value="C:mitotic spindle"/>
    <property type="evidence" value="ECO:0007669"/>
    <property type="project" value="TreeGrafter"/>
</dbReference>